<evidence type="ECO:0000313" key="3">
    <source>
        <dbReference type="EMBL" id="THJ43704.1"/>
    </source>
</evidence>
<feature type="compositionally biased region" description="Pro residues" evidence="1">
    <location>
        <begin position="872"/>
        <end position="882"/>
    </location>
</feature>
<dbReference type="AlphaFoldDB" id="A0A4S5CD33"/>
<dbReference type="EMBL" id="SSUX01000011">
    <property type="protein sequence ID" value="THJ43704.1"/>
    <property type="molecule type" value="Genomic_DNA"/>
</dbReference>
<organism evidence="3 4">
    <name type="scientific">Aeromonas veronii</name>
    <dbReference type="NCBI Taxonomy" id="654"/>
    <lineage>
        <taxon>Bacteria</taxon>
        <taxon>Pseudomonadati</taxon>
        <taxon>Pseudomonadota</taxon>
        <taxon>Gammaproteobacteria</taxon>
        <taxon>Aeromonadales</taxon>
        <taxon>Aeromonadaceae</taxon>
        <taxon>Aeromonas</taxon>
    </lineage>
</organism>
<evidence type="ECO:0008006" key="5">
    <source>
        <dbReference type="Google" id="ProtNLM"/>
    </source>
</evidence>
<keyword evidence="2" id="KW-1133">Transmembrane helix</keyword>
<dbReference type="Proteomes" id="UP000309618">
    <property type="component" value="Unassembled WGS sequence"/>
</dbReference>
<gene>
    <name evidence="3" type="ORF">E8Q35_15480</name>
</gene>
<accession>A0A4S5CD33</accession>
<keyword evidence="2" id="KW-0472">Membrane</keyword>
<feature type="transmembrane region" description="Helical" evidence="2">
    <location>
        <begin position="252"/>
        <end position="271"/>
    </location>
</feature>
<feature type="region of interest" description="Disordered" evidence="1">
    <location>
        <begin position="858"/>
        <end position="882"/>
    </location>
</feature>
<feature type="transmembrane region" description="Helical" evidence="2">
    <location>
        <begin position="277"/>
        <end position="298"/>
    </location>
</feature>
<feature type="transmembrane region" description="Helical" evidence="2">
    <location>
        <begin position="784"/>
        <end position="804"/>
    </location>
</feature>
<dbReference type="InterPro" id="IPR027628">
    <property type="entry name" value="DotA_TraY"/>
</dbReference>
<reference evidence="3 4" key="1">
    <citation type="submission" date="2019-04" db="EMBL/GenBank/DDBJ databases">
        <title>Comparative genomics of Aeromonas veronii strains pathogenic to fish.</title>
        <authorList>
            <person name="Cascarano M.C."/>
            <person name="Smyrli M."/>
            <person name="Katharios P."/>
        </authorList>
    </citation>
    <scope>NUCLEOTIDE SEQUENCE [LARGE SCALE GENOMIC DNA]</scope>
    <source>
        <strain evidence="3 4">XU1</strain>
    </source>
</reference>
<evidence type="ECO:0000256" key="2">
    <source>
        <dbReference type="SAM" id="Phobius"/>
    </source>
</evidence>
<evidence type="ECO:0000256" key="1">
    <source>
        <dbReference type="SAM" id="MobiDB-lite"/>
    </source>
</evidence>
<feature type="transmembrane region" description="Helical" evidence="2">
    <location>
        <begin position="693"/>
        <end position="718"/>
    </location>
</feature>
<sequence>MPLKRASPSSSRRSPESTLILICGASSPSTTQSSSSTMACKTASLFGVIESRNFSTSSLVIISSHHFSVIVLRYYKSKTHSTSPRINKEVYMGNQQFAMSWHKIRAWSRLVRPVMCLSVLLLTSSATFAAGKSPTLPNGNEMPIVMPDGTVTDSGMKQIPGFWQGPGNDDLMVRMLQMSLGDPVAKASRYLATPLPGSEGPVGSMTVMAEVLAVAPSIALAVGGILGLYFIFGGLLNTGRDGEFLGQKWDSWYTPFRVGISTASILPAPGFGGLANIQVVVLALSLLGIGMGSALWLYSAEKLLTTPIIIPQPASIGSLAADTLKAQVCAAIENRNLTGKATVPPTTGTGGATVSSGYYNNPVITTKVESVLRIGSCGTVSFPVPFKGSESEFSFFQNSTEVFQNVMKQMGPAQRDAYVALYGTLAGLVPTIVDDNKTLDQKRALSSKYAAAVNTYNNALLQSGRDVIKNTDIAKSNEALLKDVKKLGFAMAGSFFYVLQAHQDQIYGGIEQSRPQLSLTTERFLATRAATMDGAENEFSRSMQALDKMLSDYAVYEAPQDSLERVQEVASNNAGEWELSQALSFVSAKLAEITTGAGTVGTNNSDDMPDPLMEIKHLGNRLQAAYLAGVVIQAALTSKDGERSWMDNMVSKLPIGFLTRTVSAVVDTVFGSILPYIFLFGFLLSNIVPAIPFIMYSMAIMGYLIYLYEAYFAAPFWVAMHGTPEGHSITGQGASGYPILLTLVLRPVLIVVGLLFAMTIVRIMGWFLKQTVFGTVEIINVGGFNVTSVLGHLAVYAALMAAIISKSYALTYELPNAILKWMGVGTHHADLGEGEGQRSTMMIAGKLTQGMNRTVRPEAIKTPGAPGDNGAPTPPKTPGGIT</sequence>
<feature type="transmembrane region" description="Helical" evidence="2">
    <location>
        <begin position="211"/>
        <end position="232"/>
    </location>
</feature>
<comment type="caution">
    <text evidence="3">The sequence shown here is derived from an EMBL/GenBank/DDBJ whole genome shotgun (WGS) entry which is preliminary data.</text>
</comment>
<evidence type="ECO:0000313" key="4">
    <source>
        <dbReference type="Proteomes" id="UP000309618"/>
    </source>
</evidence>
<proteinExistence type="predicted"/>
<dbReference type="NCBIfam" id="TIGR04346">
    <property type="entry name" value="DotA_TraY"/>
    <property type="match status" value="1"/>
</dbReference>
<keyword evidence="2" id="KW-0812">Transmembrane</keyword>
<protein>
    <recommendedName>
        <fullName evidence="5">DotA/TraY family protein</fullName>
    </recommendedName>
</protein>
<name>A0A4S5CD33_AERVE</name>
<feature type="transmembrane region" description="Helical" evidence="2">
    <location>
        <begin position="739"/>
        <end position="764"/>
    </location>
</feature>
<feature type="transmembrane region" description="Helical" evidence="2">
    <location>
        <begin position="662"/>
        <end position="687"/>
    </location>
</feature>